<keyword evidence="3 5" id="KW-0472">Membrane</keyword>
<evidence type="ECO:0000259" key="7">
    <source>
        <dbReference type="Pfam" id="PF07715"/>
    </source>
</evidence>
<evidence type="ECO:0000256" key="4">
    <source>
        <dbReference type="ARBA" id="ARBA00023237"/>
    </source>
</evidence>
<dbReference type="PANTHER" id="PTHR30069:SF29">
    <property type="entry name" value="HEMOGLOBIN AND HEMOGLOBIN-HAPTOGLOBIN-BINDING PROTEIN 1-RELATED"/>
    <property type="match status" value="1"/>
</dbReference>
<feature type="domain" description="TonB-dependent receptor plug" evidence="7">
    <location>
        <begin position="243"/>
        <end position="367"/>
    </location>
</feature>
<proteinExistence type="inferred from homology"/>
<evidence type="ECO:0000256" key="5">
    <source>
        <dbReference type="PROSITE-ProRule" id="PRU01360"/>
    </source>
</evidence>
<evidence type="ECO:0000256" key="2">
    <source>
        <dbReference type="ARBA" id="ARBA00022729"/>
    </source>
</evidence>
<keyword evidence="5" id="KW-0812">Transmembrane</keyword>
<dbReference type="Pfam" id="PF07715">
    <property type="entry name" value="Plug"/>
    <property type="match status" value="1"/>
</dbReference>
<dbReference type="Proteomes" id="UP000324611">
    <property type="component" value="Unassembled WGS sequence"/>
</dbReference>
<evidence type="ECO:0000256" key="3">
    <source>
        <dbReference type="ARBA" id="ARBA00023136"/>
    </source>
</evidence>
<dbReference type="InterPro" id="IPR011662">
    <property type="entry name" value="Secretin/TonB_short_N"/>
</dbReference>
<sequence length="541" mass="58532">MKFNFYKTSACLPNISQNMPSPLGKGARQTLRRRITITVLLLLITCLQISAKTFYQQITLSQKRSPIIKVFEEIKKQTGYRFWYEDKLIAQSKPVDIAVQNATLEQVLDLLFKDQPFSYEIIGKVIAIKEKPAKAGNIDLPPPPDQDKRISGIVRDSLGTPLPGVSYSIKGTKTGGATDASGRFSITVPGNNTILVFSSIGFETREISAGSGDFLNITLSAASTGLSDVVVTALGVKRDRASLGYAISTIKGEELTKAGATMNPFLALYGKASGVGVNAGAAGPQGGIRINIRGAASMNPDQNTRPLFVVDGVIISDRKTSIGGTVGAGFDYGAGINDINSVDIESIEILKGAKATVLYGSDAANGVVLITTKSGRNTRGFGMTGAYQYTIEQPANYLKLQNTYGLGQTIYDTAYATVNGRQTRVVPNFRYNFGPKFDGADMMMYDSSIVKNNAYPNNYRDLFQTGYSSNANVAISGSNEKGSLRASYTNYRYQDIISTNSWQKRNTFSFNGSIKASDLATFEVVSNIYNITSQNRRGMNS</sequence>
<reference evidence="8 9" key="2">
    <citation type="submission" date="2019-09" db="EMBL/GenBank/DDBJ databases">
        <authorList>
            <person name="Jin C."/>
        </authorList>
    </citation>
    <scope>NUCLEOTIDE SEQUENCE [LARGE SCALE GENOMIC DNA]</scope>
    <source>
        <strain evidence="8 9">BN140078</strain>
    </source>
</reference>
<dbReference type="EMBL" id="VUOC01000002">
    <property type="protein sequence ID" value="KAA2242949.1"/>
    <property type="molecule type" value="Genomic_DNA"/>
</dbReference>
<dbReference type="Gene3D" id="2.60.40.1120">
    <property type="entry name" value="Carboxypeptidase-like, regulatory domain"/>
    <property type="match status" value="1"/>
</dbReference>
<evidence type="ECO:0000256" key="1">
    <source>
        <dbReference type="ARBA" id="ARBA00022448"/>
    </source>
</evidence>
<dbReference type="PROSITE" id="PS52016">
    <property type="entry name" value="TONB_DEPENDENT_REC_3"/>
    <property type="match status" value="1"/>
</dbReference>
<keyword evidence="5" id="KW-1134">Transmembrane beta strand</keyword>
<reference evidence="8 9" key="1">
    <citation type="submission" date="2019-09" db="EMBL/GenBank/DDBJ databases">
        <title>Chitinophaga ginsengihumi sp. nov., isolated from soil of ginseng rhizosphere.</title>
        <authorList>
            <person name="Lee J."/>
        </authorList>
    </citation>
    <scope>NUCLEOTIDE SEQUENCE [LARGE SCALE GENOMIC DNA]</scope>
    <source>
        <strain evidence="8 9">BN140078</strain>
    </source>
</reference>
<dbReference type="Pfam" id="PF07660">
    <property type="entry name" value="STN"/>
    <property type="match status" value="1"/>
</dbReference>
<keyword evidence="1 5" id="KW-0813">Transport</keyword>
<evidence type="ECO:0000259" key="6">
    <source>
        <dbReference type="Pfam" id="PF07660"/>
    </source>
</evidence>
<dbReference type="InterPro" id="IPR037066">
    <property type="entry name" value="Plug_dom_sf"/>
</dbReference>
<organism evidence="8 9">
    <name type="scientific">Chitinophaga agrisoli</name>
    <dbReference type="NCBI Taxonomy" id="2607653"/>
    <lineage>
        <taxon>Bacteria</taxon>
        <taxon>Pseudomonadati</taxon>
        <taxon>Bacteroidota</taxon>
        <taxon>Chitinophagia</taxon>
        <taxon>Chitinophagales</taxon>
        <taxon>Chitinophagaceae</taxon>
        <taxon>Chitinophaga</taxon>
    </lineage>
</organism>
<dbReference type="GO" id="GO:0044718">
    <property type="term" value="P:siderophore transmembrane transport"/>
    <property type="evidence" value="ECO:0007669"/>
    <property type="project" value="TreeGrafter"/>
</dbReference>
<gene>
    <name evidence="8" type="ORF">F0L74_10515</name>
</gene>
<evidence type="ECO:0000313" key="9">
    <source>
        <dbReference type="Proteomes" id="UP000324611"/>
    </source>
</evidence>
<dbReference type="PANTHER" id="PTHR30069">
    <property type="entry name" value="TONB-DEPENDENT OUTER MEMBRANE RECEPTOR"/>
    <property type="match status" value="1"/>
</dbReference>
<keyword evidence="4 5" id="KW-0998">Cell outer membrane</keyword>
<keyword evidence="8" id="KW-0675">Receptor</keyword>
<dbReference type="InterPro" id="IPR039426">
    <property type="entry name" value="TonB-dep_rcpt-like"/>
</dbReference>
<keyword evidence="9" id="KW-1185">Reference proteome</keyword>
<dbReference type="SUPFAM" id="SSF49464">
    <property type="entry name" value="Carboxypeptidase regulatory domain-like"/>
    <property type="match status" value="1"/>
</dbReference>
<evidence type="ECO:0000313" key="8">
    <source>
        <dbReference type="EMBL" id="KAA2242949.1"/>
    </source>
</evidence>
<dbReference type="GO" id="GO:0009279">
    <property type="term" value="C:cell outer membrane"/>
    <property type="evidence" value="ECO:0007669"/>
    <property type="project" value="UniProtKB-SubCell"/>
</dbReference>
<dbReference type="InterPro" id="IPR012910">
    <property type="entry name" value="Plug_dom"/>
</dbReference>
<comment type="caution">
    <text evidence="8">The sequence shown here is derived from an EMBL/GenBank/DDBJ whole genome shotgun (WGS) entry which is preliminary data.</text>
</comment>
<dbReference type="Gene3D" id="2.170.130.10">
    <property type="entry name" value="TonB-dependent receptor, plug domain"/>
    <property type="match status" value="1"/>
</dbReference>
<dbReference type="SUPFAM" id="SSF56935">
    <property type="entry name" value="Porins"/>
    <property type="match status" value="1"/>
</dbReference>
<protein>
    <submittedName>
        <fullName evidence="8">TonB-dependent receptor plug domain-containing protein</fullName>
    </submittedName>
</protein>
<dbReference type="AlphaFoldDB" id="A0A5B2VY39"/>
<comment type="similarity">
    <text evidence="5">Belongs to the TonB-dependent receptor family.</text>
</comment>
<dbReference type="GO" id="GO:0015344">
    <property type="term" value="F:siderophore uptake transmembrane transporter activity"/>
    <property type="evidence" value="ECO:0007669"/>
    <property type="project" value="TreeGrafter"/>
</dbReference>
<dbReference type="InterPro" id="IPR023997">
    <property type="entry name" value="TonB-dep_OMP_SusC/RagA_CS"/>
</dbReference>
<comment type="subcellular location">
    <subcellularLocation>
        <location evidence="5">Cell outer membrane</location>
        <topology evidence="5">Multi-pass membrane protein</topology>
    </subcellularLocation>
</comment>
<dbReference type="Pfam" id="PF13715">
    <property type="entry name" value="CarbopepD_reg_2"/>
    <property type="match status" value="1"/>
</dbReference>
<name>A0A5B2VY39_9BACT</name>
<keyword evidence="2" id="KW-0732">Signal</keyword>
<feature type="domain" description="Secretin/TonB short N-terminal" evidence="6">
    <location>
        <begin position="84"/>
        <end position="129"/>
    </location>
</feature>
<dbReference type="NCBIfam" id="TIGR04057">
    <property type="entry name" value="SusC_RagA_signa"/>
    <property type="match status" value="1"/>
</dbReference>
<accession>A0A5B2VY39</accession>
<dbReference type="InterPro" id="IPR008969">
    <property type="entry name" value="CarboxyPept-like_regulatory"/>
</dbReference>